<feature type="compositionally biased region" description="Basic and acidic residues" evidence="1">
    <location>
        <begin position="198"/>
        <end position="242"/>
    </location>
</feature>
<sequence>MSQSSLMIRKGGSTNGDRRALNSEDDIIRIPECDITDAKERFRLTLWASIANALGKKLLVDEKKARIQVSIDVDKPLQFERRFGFPNGYIGKVTLTYEGLHRYCFTCNLISHDENTCPQLTPEEREYKRKQRLENNASNDQTRLPIQGSQGLNSRNQLKRPRSPLIGRYQSSAATSRSNQLYRDEKRRKSTPSSFSTRETRETADHTYDRKSSSRQDNRHLHHGREVWSHLEIPSRREDTHRGGRNSNHLPRSLSRKEDHRPLKKPSLEWRPRHNFENSRSKSNVNGTTRQLEHDRMERSRATMDSQKTISDNRASLESGEIIATHNREAANIVSEEERI</sequence>
<dbReference type="InterPro" id="IPR040256">
    <property type="entry name" value="At4g02000-like"/>
</dbReference>
<feature type="compositionally biased region" description="Polar residues" evidence="1">
    <location>
        <begin position="134"/>
        <end position="156"/>
    </location>
</feature>
<dbReference type="AlphaFoldDB" id="A0A3P6F9G6"/>
<evidence type="ECO:0000259" key="2">
    <source>
        <dbReference type="Pfam" id="PF14392"/>
    </source>
</evidence>
<dbReference type="InterPro" id="IPR025836">
    <property type="entry name" value="Zn_knuckle_CX2CX4HX4C"/>
</dbReference>
<feature type="compositionally biased region" description="Polar residues" evidence="1">
    <location>
        <begin position="169"/>
        <end position="181"/>
    </location>
</feature>
<dbReference type="PANTHER" id="PTHR31286">
    <property type="entry name" value="GLYCINE-RICH CELL WALL STRUCTURAL PROTEIN 1.8-LIKE"/>
    <property type="match status" value="1"/>
</dbReference>
<dbReference type="PANTHER" id="PTHR31286:SF132">
    <property type="entry name" value="DUF4283 DOMAIN-CONTAINING PROTEIN"/>
    <property type="match status" value="1"/>
</dbReference>
<feature type="compositionally biased region" description="Polar residues" evidence="1">
    <location>
        <begin position="303"/>
        <end position="315"/>
    </location>
</feature>
<name>A0A3P6F9G6_BRAOL</name>
<feature type="compositionally biased region" description="Polar residues" evidence="1">
    <location>
        <begin position="281"/>
        <end position="290"/>
    </location>
</feature>
<evidence type="ECO:0000313" key="3">
    <source>
        <dbReference type="EMBL" id="VDD49348.1"/>
    </source>
</evidence>
<feature type="compositionally biased region" description="Basic and acidic residues" evidence="1">
    <location>
        <begin position="255"/>
        <end position="280"/>
    </location>
</feature>
<organism evidence="3">
    <name type="scientific">Brassica oleracea</name>
    <name type="common">Wild cabbage</name>
    <dbReference type="NCBI Taxonomy" id="3712"/>
    <lineage>
        <taxon>Eukaryota</taxon>
        <taxon>Viridiplantae</taxon>
        <taxon>Streptophyta</taxon>
        <taxon>Embryophyta</taxon>
        <taxon>Tracheophyta</taxon>
        <taxon>Spermatophyta</taxon>
        <taxon>Magnoliopsida</taxon>
        <taxon>eudicotyledons</taxon>
        <taxon>Gunneridae</taxon>
        <taxon>Pentapetalae</taxon>
        <taxon>rosids</taxon>
        <taxon>malvids</taxon>
        <taxon>Brassicales</taxon>
        <taxon>Brassicaceae</taxon>
        <taxon>Brassiceae</taxon>
        <taxon>Brassica</taxon>
    </lineage>
</organism>
<proteinExistence type="predicted"/>
<protein>
    <recommendedName>
        <fullName evidence="2">Zinc knuckle CX2CX4HX4C domain-containing protein</fullName>
    </recommendedName>
</protein>
<feature type="domain" description="Zinc knuckle CX2CX4HX4C" evidence="2">
    <location>
        <begin position="71"/>
        <end position="118"/>
    </location>
</feature>
<feature type="region of interest" description="Disordered" evidence="1">
    <location>
        <begin position="133"/>
        <end position="315"/>
    </location>
</feature>
<dbReference type="EMBL" id="LR031878">
    <property type="protein sequence ID" value="VDD49348.1"/>
    <property type="molecule type" value="Genomic_DNA"/>
</dbReference>
<dbReference type="Pfam" id="PF14392">
    <property type="entry name" value="zf-CCHC_4"/>
    <property type="match status" value="1"/>
</dbReference>
<reference evidence="3" key="1">
    <citation type="submission" date="2018-11" db="EMBL/GenBank/DDBJ databases">
        <authorList>
            <consortium name="Genoscope - CEA"/>
            <person name="William W."/>
        </authorList>
    </citation>
    <scope>NUCLEOTIDE SEQUENCE</scope>
</reference>
<accession>A0A3P6F9G6</accession>
<feature type="compositionally biased region" description="Basic and acidic residues" evidence="1">
    <location>
        <begin position="291"/>
        <end position="302"/>
    </location>
</feature>
<gene>
    <name evidence="3" type="ORF">BOLC1T01737H</name>
</gene>
<evidence type="ECO:0000256" key="1">
    <source>
        <dbReference type="SAM" id="MobiDB-lite"/>
    </source>
</evidence>